<dbReference type="SUPFAM" id="SSF48403">
    <property type="entry name" value="Ankyrin repeat"/>
    <property type="match status" value="1"/>
</dbReference>
<evidence type="ECO:0000313" key="4">
    <source>
        <dbReference type="Proteomes" id="UP000264294"/>
    </source>
</evidence>
<dbReference type="PROSITE" id="PS51257">
    <property type="entry name" value="PROKAR_LIPOPROTEIN"/>
    <property type="match status" value="1"/>
</dbReference>
<name>A0ABX9KPS5_9BACI</name>
<dbReference type="PROSITE" id="PS50297">
    <property type="entry name" value="ANK_REP_REGION"/>
    <property type="match status" value="3"/>
</dbReference>
<evidence type="ECO:0000256" key="2">
    <source>
        <dbReference type="SAM" id="MobiDB-lite"/>
    </source>
</evidence>
<dbReference type="PRINTS" id="PR01415">
    <property type="entry name" value="ANKYRIN"/>
</dbReference>
<dbReference type="Pfam" id="PF12796">
    <property type="entry name" value="Ank_2"/>
    <property type="match status" value="1"/>
</dbReference>
<evidence type="ECO:0000256" key="1">
    <source>
        <dbReference type="PROSITE-ProRule" id="PRU00023"/>
    </source>
</evidence>
<feature type="region of interest" description="Disordered" evidence="2">
    <location>
        <begin position="39"/>
        <end position="64"/>
    </location>
</feature>
<proteinExistence type="predicted"/>
<accession>A0ABX9KPS5</accession>
<sequence>MVKKTLSFIGAVVVRKQKILLCMLLGLLMMTVACDKQEEAESKPVHVKNEKKQEKHKEKEEVKEEKSISLMDKQLLLSATLGDTETAMKLIKDGANINVEGDKGETPLLAATYQNHVETVKALISAGADIEIQDDKQNSPLLYASKEGYTDIVKLLIDAGTNTKETTRSGGTALIPAAERGHVEVVKELLERTDIDVNYKNDRGWTALLEAIALGNGSDNHKKVIQLLIDHGADVNMADREGTTPLQHAEKRGFKEIVNMLKLAGANEVVQQQPTE</sequence>
<dbReference type="InterPro" id="IPR036770">
    <property type="entry name" value="Ankyrin_rpt-contain_sf"/>
</dbReference>
<dbReference type="PANTHER" id="PTHR22677:SF4">
    <property type="entry name" value="USHER SYNDROME TYPE-1G PROTEIN-LIKE PROTEIN"/>
    <property type="match status" value="1"/>
</dbReference>
<feature type="repeat" description="ANK" evidence="1">
    <location>
        <begin position="136"/>
        <end position="168"/>
    </location>
</feature>
<feature type="repeat" description="ANK" evidence="1">
    <location>
        <begin position="203"/>
        <end position="240"/>
    </location>
</feature>
<gene>
    <name evidence="3" type="ORF">D0U04_24085</name>
</gene>
<protein>
    <submittedName>
        <fullName evidence="3">Ankyrin repeat domain-containing protein</fullName>
    </submittedName>
</protein>
<dbReference type="PANTHER" id="PTHR22677">
    <property type="entry name" value="ANKYRIN REPEAT DOMAIN-CONTAINING PROTEIN 60"/>
    <property type="match status" value="1"/>
</dbReference>
<dbReference type="EMBL" id="QVOD01000043">
    <property type="protein sequence ID" value="RFT63849.1"/>
    <property type="molecule type" value="Genomic_DNA"/>
</dbReference>
<organism evidence="3 4">
    <name type="scientific">Bacillus clarus</name>
    <dbReference type="NCBI Taxonomy" id="2338372"/>
    <lineage>
        <taxon>Bacteria</taxon>
        <taxon>Bacillati</taxon>
        <taxon>Bacillota</taxon>
        <taxon>Bacilli</taxon>
        <taxon>Bacillales</taxon>
        <taxon>Bacillaceae</taxon>
        <taxon>Bacillus</taxon>
        <taxon>Bacillus cereus group</taxon>
    </lineage>
</organism>
<evidence type="ECO:0000313" key="3">
    <source>
        <dbReference type="EMBL" id="RFT63849.1"/>
    </source>
</evidence>
<dbReference type="InterPro" id="IPR002110">
    <property type="entry name" value="Ankyrin_rpt"/>
</dbReference>
<comment type="caution">
    <text evidence="3">The sequence shown here is derived from an EMBL/GenBank/DDBJ whole genome shotgun (WGS) entry which is preliminary data.</text>
</comment>
<dbReference type="RefSeq" id="WP_117287950.1">
    <property type="nucleotide sequence ID" value="NZ_JMQC01000008.1"/>
</dbReference>
<dbReference type="PROSITE" id="PS50088">
    <property type="entry name" value="ANK_REPEAT"/>
    <property type="match status" value="4"/>
</dbReference>
<dbReference type="Proteomes" id="UP000264294">
    <property type="component" value="Unassembled WGS sequence"/>
</dbReference>
<dbReference type="InterPro" id="IPR039323">
    <property type="entry name" value="ANKRD_45/46/60"/>
</dbReference>
<feature type="repeat" description="ANK" evidence="1">
    <location>
        <begin position="103"/>
        <end position="135"/>
    </location>
</feature>
<dbReference type="Gene3D" id="1.25.40.20">
    <property type="entry name" value="Ankyrin repeat-containing domain"/>
    <property type="match status" value="2"/>
</dbReference>
<keyword evidence="1" id="KW-0040">ANK repeat</keyword>
<dbReference type="SMART" id="SM00248">
    <property type="entry name" value="ANK"/>
    <property type="match status" value="6"/>
</dbReference>
<keyword evidence="4" id="KW-1185">Reference proteome</keyword>
<dbReference type="Pfam" id="PF13637">
    <property type="entry name" value="Ank_4"/>
    <property type="match status" value="2"/>
</dbReference>
<reference evidence="3 4" key="1">
    <citation type="submission" date="2018-08" db="EMBL/GenBank/DDBJ databases">
        <title>Bacillus clarus sp. nov. strain PS00077A.</title>
        <authorList>
            <person name="Mendez Acevedo M."/>
            <person name="Carroll L."/>
            <person name="Mukherjee M."/>
            <person name="Wiedmann M."/>
            <person name="Kovac J."/>
        </authorList>
    </citation>
    <scope>NUCLEOTIDE SEQUENCE [LARGE SCALE GENOMIC DNA]</scope>
    <source>
        <strain evidence="3 4">PS00077A</strain>
    </source>
</reference>
<feature type="repeat" description="ANK" evidence="1">
    <location>
        <begin position="169"/>
        <end position="202"/>
    </location>
</feature>